<accession>A0A4D6NDM4</accession>
<dbReference type="AlphaFoldDB" id="A0A4D6NDM4"/>
<sequence>MNLPAHGTTSPDPSKASSLIKNNIPESKEEQHFRLARLARRQAKLSQTAWRYSLPARRQRHFRVTVSSSPPGGAHCAPRHPSVQCPLTLSLSPSGYQWTARRHTRSTLQLVSALELVGSTIQIPLRQFPSRASVLNPDLLSTPIYSWCCHIPSLSFAHFN</sequence>
<evidence type="ECO:0000313" key="2">
    <source>
        <dbReference type="Proteomes" id="UP000501690"/>
    </source>
</evidence>
<name>A0A4D6NDM4_VIGUN</name>
<evidence type="ECO:0000313" key="1">
    <source>
        <dbReference type="EMBL" id="QCE11002.1"/>
    </source>
</evidence>
<proteinExistence type="predicted"/>
<keyword evidence="2" id="KW-1185">Reference proteome</keyword>
<gene>
    <name evidence="1" type="ORF">DEO72_LG10g2235</name>
</gene>
<dbReference type="Proteomes" id="UP000501690">
    <property type="component" value="Linkage Group LG10"/>
</dbReference>
<protein>
    <submittedName>
        <fullName evidence="1">Uncharacterized protein</fullName>
    </submittedName>
</protein>
<dbReference type="EMBL" id="CP039354">
    <property type="protein sequence ID" value="QCE11002.1"/>
    <property type="molecule type" value="Genomic_DNA"/>
</dbReference>
<organism evidence="1 2">
    <name type="scientific">Vigna unguiculata</name>
    <name type="common">Cowpea</name>
    <dbReference type="NCBI Taxonomy" id="3917"/>
    <lineage>
        <taxon>Eukaryota</taxon>
        <taxon>Viridiplantae</taxon>
        <taxon>Streptophyta</taxon>
        <taxon>Embryophyta</taxon>
        <taxon>Tracheophyta</taxon>
        <taxon>Spermatophyta</taxon>
        <taxon>Magnoliopsida</taxon>
        <taxon>eudicotyledons</taxon>
        <taxon>Gunneridae</taxon>
        <taxon>Pentapetalae</taxon>
        <taxon>rosids</taxon>
        <taxon>fabids</taxon>
        <taxon>Fabales</taxon>
        <taxon>Fabaceae</taxon>
        <taxon>Papilionoideae</taxon>
        <taxon>50 kb inversion clade</taxon>
        <taxon>NPAAA clade</taxon>
        <taxon>indigoferoid/millettioid clade</taxon>
        <taxon>Phaseoleae</taxon>
        <taxon>Vigna</taxon>
    </lineage>
</organism>
<reference evidence="1 2" key="1">
    <citation type="submission" date="2019-04" db="EMBL/GenBank/DDBJ databases">
        <title>An improved genome assembly and genetic linkage map for asparagus bean, Vigna unguiculata ssp. sesquipedialis.</title>
        <authorList>
            <person name="Xia Q."/>
            <person name="Zhang R."/>
            <person name="Dong Y."/>
        </authorList>
    </citation>
    <scope>NUCLEOTIDE SEQUENCE [LARGE SCALE GENOMIC DNA]</scope>
    <source>
        <tissue evidence="1">Leaf</tissue>
    </source>
</reference>